<sequence>MRRLLLILVVLLMPLAMNASPAVATPHAPDMTMPAGHCPDQPEHPAKGNLGQCTMACSAALPAVASSGHKPLIIVCEPIRTPIARVPLGIDPDTDTPPPKAS</sequence>
<name>A0ABS9VHX5_9SPHN</name>
<organism evidence="2 3">
    <name type="scientific">Sphingomonas telluris</name>
    <dbReference type="NCBI Taxonomy" id="2907998"/>
    <lineage>
        <taxon>Bacteria</taxon>
        <taxon>Pseudomonadati</taxon>
        <taxon>Pseudomonadota</taxon>
        <taxon>Alphaproteobacteria</taxon>
        <taxon>Sphingomonadales</taxon>
        <taxon>Sphingomonadaceae</taxon>
        <taxon>Sphingomonas</taxon>
    </lineage>
</organism>
<feature type="signal peptide" evidence="1">
    <location>
        <begin position="1"/>
        <end position="24"/>
    </location>
</feature>
<comment type="caution">
    <text evidence="2">The sequence shown here is derived from an EMBL/GenBank/DDBJ whole genome shotgun (WGS) entry which is preliminary data.</text>
</comment>
<dbReference type="EMBL" id="JAKZHW010000001">
    <property type="protein sequence ID" value="MCH8614572.1"/>
    <property type="molecule type" value="Genomic_DNA"/>
</dbReference>
<feature type="chain" id="PRO_5046978398" description="Secreted protein" evidence="1">
    <location>
        <begin position="25"/>
        <end position="102"/>
    </location>
</feature>
<keyword evidence="3" id="KW-1185">Reference proteome</keyword>
<protein>
    <recommendedName>
        <fullName evidence="4">Secreted protein</fullName>
    </recommendedName>
</protein>
<proteinExistence type="predicted"/>
<dbReference type="RefSeq" id="WP_241444811.1">
    <property type="nucleotide sequence ID" value="NZ_JAKZHW010000001.1"/>
</dbReference>
<evidence type="ECO:0000313" key="3">
    <source>
        <dbReference type="Proteomes" id="UP001203058"/>
    </source>
</evidence>
<reference evidence="2 3" key="1">
    <citation type="submission" date="2022-03" db="EMBL/GenBank/DDBJ databases">
        <authorList>
            <person name="Jo J.-H."/>
            <person name="Im W.-T."/>
        </authorList>
    </citation>
    <scope>NUCLEOTIDE SEQUENCE [LARGE SCALE GENOMIC DNA]</scope>
    <source>
        <strain evidence="2 3">SM33</strain>
    </source>
</reference>
<evidence type="ECO:0000313" key="2">
    <source>
        <dbReference type="EMBL" id="MCH8614572.1"/>
    </source>
</evidence>
<keyword evidence="1" id="KW-0732">Signal</keyword>
<evidence type="ECO:0000256" key="1">
    <source>
        <dbReference type="SAM" id="SignalP"/>
    </source>
</evidence>
<evidence type="ECO:0008006" key="4">
    <source>
        <dbReference type="Google" id="ProtNLM"/>
    </source>
</evidence>
<accession>A0ABS9VHX5</accession>
<gene>
    <name evidence="2" type="ORF">LZ016_00425</name>
</gene>
<dbReference type="Proteomes" id="UP001203058">
    <property type="component" value="Unassembled WGS sequence"/>
</dbReference>